<evidence type="ECO:0000256" key="1">
    <source>
        <dbReference type="SAM" id="MobiDB-lite"/>
    </source>
</evidence>
<feature type="compositionally biased region" description="Basic and acidic residues" evidence="1">
    <location>
        <begin position="49"/>
        <end position="58"/>
    </location>
</feature>
<dbReference type="AlphaFoldDB" id="A0A0M3JNV5"/>
<protein>
    <submittedName>
        <fullName evidence="2 4">Uncharacterized protein</fullName>
    </submittedName>
</protein>
<dbReference type="WBParaSite" id="ASIM_0000934701-mRNA-1">
    <property type="protein sequence ID" value="ASIM_0000934701-mRNA-1"/>
    <property type="gene ID" value="ASIM_0000934701"/>
</dbReference>
<sequence length="58" mass="5960">MYAHSSGGKKKPSMAAAAVVNAMASRGNTLAGTNTGTTGANAKRSATLPREERHQHHA</sequence>
<name>A0A0M3JNV5_ANISI</name>
<accession>A0A0M3JNV5</accession>
<keyword evidence="3" id="KW-1185">Reference proteome</keyword>
<reference evidence="4" key="1">
    <citation type="submission" date="2017-02" db="UniProtKB">
        <authorList>
            <consortium name="WormBaseParasite"/>
        </authorList>
    </citation>
    <scope>IDENTIFICATION</scope>
</reference>
<feature type="compositionally biased region" description="Low complexity" evidence="1">
    <location>
        <begin position="28"/>
        <end position="42"/>
    </location>
</feature>
<evidence type="ECO:0000313" key="2">
    <source>
        <dbReference type="EMBL" id="VDK36726.1"/>
    </source>
</evidence>
<reference evidence="2 3" key="2">
    <citation type="submission" date="2018-11" db="EMBL/GenBank/DDBJ databases">
        <authorList>
            <consortium name="Pathogen Informatics"/>
        </authorList>
    </citation>
    <scope>NUCLEOTIDE SEQUENCE [LARGE SCALE GENOMIC DNA]</scope>
</reference>
<organism evidence="4">
    <name type="scientific">Anisakis simplex</name>
    <name type="common">Herring worm</name>
    <dbReference type="NCBI Taxonomy" id="6269"/>
    <lineage>
        <taxon>Eukaryota</taxon>
        <taxon>Metazoa</taxon>
        <taxon>Ecdysozoa</taxon>
        <taxon>Nematoda</taxon>
        <taxon>Chromadorea</taxon>
        <taxon>Rhabditida</taxon>
        <taxon>Spirurina</taxon>
        <taxon>Ascaridomorpha</taxon>
        <taxon>Ascaridoidea</taxon>
        <taxon>Anisakidae</taxon>
        <taxon>Anisakis</taxon>
        <taxon>Anisakis simplex complex</taxon>
    </lineage>
</organism>
<dbReference type="EMBL" id="UYRR01026658">
    <property type="protein sequence ID" value="VDK36726.1"/>
    <property type="molecule type" value="Genomic_DNA"/>
</dbReference>
<evidence type="ECO:0000313" key="4">
    <source>
        <dbReference type="WBParaSite" id="ASIM_0000934701-mRNA-1"/>
    </source>
</evidence>
<proteinExistence type="predicted"/>
<evidence type="ECO:0000313" key="3">
    <source>
        <dbReference type="Proteomes" id="UP000267096"/>
    </source>
</evidence>
<gene>
    <name evidence="2" type="ORF">ASIM_LOCUS9092</name>
</gene>
<dbReference type="Proteomes" id="UP000267096">
    <property type="component" value="Unassembled WGS sequence"/>
</dbReference>
<feature type="region of interest" description="Disordered" evidence="1">
    <location>
        <begin position="28"/>
        <end position="58"/>
    </location>
</feature>